<feature type="coiled-coil region" evidence="1">
    <location>
        <begin position="39"/>
        <end position="80"/>
    </location>
</feature>
<dbReference type="Proteomes" id="UP000663870">
    <property type="component" value="Unassembled WGS sequence"/>
</dbReference>
<protein>
    <submittedName>
        <fullName evidence="2">Uncharacterized protein</fullName>
    </submittedName>
</protein>
<evidence type="ECO:0000313" key="4">
    <source>
        <dbReference type="Proteomes" id="UP000663854"/>
    </source>
</evidence>
<organism evidence="2 4">
    <name type="scientific">Rotaria sordida</name>
    <dbReference type="NCBI Taxonomy" id="392033"/>
    <lineage>
        <taxon>Eukaryota</taxon>
        <taxon>Metazoa</taxon>
        <taxon>Spiralia</taxon>
        <taxon>Gnathifera</taxon>
        <taxon>Rotifera</taxon>
        <taxon>Eurotatoria</taxon>
        <taxon>Bdelloidea</taxon>
        <taxon>Philodinida</taxon>
        <taxon>Philodinidae</taxon>
        <taxon>Rotaria</taxon>
    </lineage>
</organism>
<comment type="caution">
    <text evidence="2">The sequence shown here is derived from an EMBL/GenBank/DDBJ whole genome shotgun (WGS) entry which is preliminary data.</text>
</comment>
<evidence type="ECO:0000313" key="5">
    <source>
        <dbReference type="Proteomes" id="UP000663870"/>
    </source>
</evidence>
<dbReference type="AlphaFoldDB" id="A0A814EUD7"/>
<keyword evidence="1" id="KW-0175">Coiled coil</keyword>
<name>A0A814EUD7_9BILA</name>
<proteinExistence type="predicted"/>
<evidence type="ECO:0000313" key="3">
    <source>
        <dbReference type="EMBL" id="CAF1030829.1"/>
    </source>
</evidence>
<dbReference type="EMBL" id="CAJNOL010000366">
    <property type="protein sequence ID" value="CAF1030829.1"/>
    <property type="molecule type" value="Genomic_DNA"/>
</dbReference>
<dbReference type="EMBL" id="CAJNOH010000258">
    <property type="protein sequence ID" value="CAF0972086.1"/>
    <property type="molecule type" value="Genomic_DNA"/>
</dbReference>
<evidence type="ECO:0000313" key="2">
    <source>
        <dbReference type="EMBL" id="CAF0972086.1"/>
    </source>
</evidence>
<dbReference type="Proteomes" id="UP000663854">
    <property type="component" value="Unassembled WGS sequence"/>
</dbReference>
<reference evidence="2" key="1">
    <citation type="submission" date="2021-02" db="EMBL/GenBank/DDBJ databases">
        <authorList>
            <person name="Nowell W R."/>
        </authorList>
    </citation>
    <scope>NUCLEOTIDE SEQUENCE</scope>
</reference>
<keyword evidence="5" id="KW-1185">Reference proteome</keyword>
<sequence>MCRSQQQNILVNQKQSTDDQLELVPYDLINGYHGNQLLLNQIKQQLTDIEQKLHDNEKKLHDNEKKLALINEEIVAMKEKFLILMQKRKIQNND</sequence>
<accession>A0A814EUD7</accession>
<evidence type="ECO:0000256" key="1">
    <source>
        <dbReference type="SAM" id="Coils"/>
    </source>
</evidence>
<gene>
    <name evidence="3" type="ORF">JXQ802_LOCUS15636</name>
    <name evidence="2" type="ORF">PYM288_LOCUS13162</name>
</gene>